<evidence type="ECO:0000313" key="2">
    <source>
        <dbReference type="Proteomes" id="UP000326950"/>
    </source>
</evidence>
<name>A0A5N6UNF2_ASPTM</name>
<dbReference type="InterPro" id="IPR004354">
    <property type="entry name" value="Meiotic_Rec114"/>
</dbReference>
<sequence length="164" mass="18572">MYRPTQRSQEGTQLACFHRGPFNWSHIIGNGDVICIFERHAMPAPLYSKTLLKVIRDHDILEHIDITHLLREAMGQPQSSQHGQTKPIFAVVVKLPCLAVKYPEGNGYGHRVNTLNSYSLPRFSGSESAFTSKKRPSISQTAGKETVFNIAATTFYHLTHRRRI</sequence>
<keyword evidence="2" id="KW-1185">Reference proteome</keyword>
<dbReference type="GO" id="GO:0007131">
    <property type="term" value="P:reciprocal meiotic recombination"/>
    <property type="evidence" value="ECO:0007669"/>
    <property type="project" value="InterPro"/>
</dbReference>
<protein>
    <submittedName>
        <fullName evidence="1">Uncharacterized protein</fullName>
    </submittedName>
</protein>
<dbReference type="EMBL" id="ML738662">
    <property type="protein sequence ID" value="KAE8160167.1"/>
    <property type="molecule type" value="Genomic_DNA"/>
</dbReference>
<reference evidence="1 2" key="1">
    <citation type="submission" date="2019-04" db="EMBL/GenBank/DDBJ databases">
        <title>Friends and foes A comparative genomics study of 23 Aspergillus species from section Flavi.</title>
        <authorList>
            <consortium name="DOE Joint Genome Institute"/>
            <person name="Kjaerbolling I."/>
            <person name="Vesth T."/>
            <person name="Frisvad J.C."/>
            <person name="Nybo J.L."/>
            <person name="Theobald S."/>
            <person name="Kildgaard S."/>
            <person name="Isbrandt T."/>
            <person name="Kuo A."/>
            <person name="Sato A."/>
            <person name="Lyhne E.K."/>
            <person name="Kogle M.E."/>
            <person name="Wiebenga A."/>
            <person name="Kun R.S."/>
            <person name="Lubbers R.J."/>
            <person name="Makela M.R."/>
            <person name="Barry K."/>
            <person name="Chovatia M."/>
            <person name="Clum A."/>
            <person name="Daum C."/>
            <person name="Haridas S."/>
            <person name="He G."/>
            <person name="LaButti K."/>
            <person name="Lipzen A."/>
            <person name="Mondo S."/>
            <person name="Riley R."/>
            <person name="Salamov A."/>
            <person name="Simmons B.A."/>
            <person name="Magnuson J.K."/>
            <person name="Henrissat B."/>
            <person name="Mortensen U.H."/>
            <person name="Larsen T.O."/>
            <person name="Devries R.P."/>
            <person name="Grigoriev I.V."/>
            <person name="Machida M."/>
            <person name="Baker S.E."/>
            <person name="Andersen M.R."/>
        </authorList>
    </citation>
    <scope>NUCLEOTIDE SEQUENCE [LARGE SCALE GENOMIC DNA]</scope>
    <source>
        <strain evidence="1 2">CBS 117626</strain>
    </source>
</reference>
<accession>A0A5N6UNF2</accession>
<dbReference type="OrthoDB" id="5360255at2759"/>
<dbReference type="AlphaFoldDB" id="A0A5N6UNF2"/>
<organism evidence="1 2">
    <name type="scientific">Aspergillus tamarii</name>
    <dbReference type="NCBI Taxonomy" id="41984"/>
    <lineage>
        <taxon>Eukaryota</taxon>
        <taxon>Fungi</taxon>
        <taxon>Dikarya</taxon>
        <taxon>Ascomycota</taxon>
        <taxon>Pezizomycotina</taxon>
        <taxon>Eurotiomycetes</taxon>
        <taxon>Eurotiomycetidae</taxon>
        <taxon>Eurotiales</taxon>
        <taxon>Aspergillaceae</taxon>
        <taxon>Aspergillus</taxon>
        <taxon>Aspergillus subgen. Circumdati</taxon>
    </lineage>
</organism>
<dbReference type="Proteomes" id="UP000326950">
    <property type="component" value="Unassembled WGS sequence"/>
</dbReference>
<evidence type="ECO:0000313" key="1">
    <source>
        <dbReference type="EMBL" id="KAE8160167.1"/>
    </source>
</evidence>
<proteinExistence type="predicted"/>
<dbReference type="Pfam" id="PF03525">
    <property type="entry name" value="Meiotic_rec114"/>
    <property type="match status" value="1"/>
</dbReference>
<gene>
    <name evidence="1" type="ORF">BDV40DRAFT_290378</name>
</gene>